<evidence type="ECO:0000313" key="1">
    <source>
        <dbReference type="EMBL" id="MBX09646.1"/>
    </source>
</evidence>
<dbReference type="AlphaFoldDB" id="A0A2P2KV90"/>
<proteinExistence type="predicted"/>
<reference evidence="1" key="1">
    <citation type="submission" date="2018-02" db="EMBL/GenBank/DDBJ databases">
        <title>Rhizophora mucronata_Transcriptome.</title>
        <authorList>
            <person name="Meera S.P."/>
            <person name="Sreeshan A."/>
            <person name="Augustine A."/>
        </authorList>
    </citation>
    <scope>NUCLEOTIDE SEQUENCE</scope>
    <source>
        <tissue evidence="1">Leaf</tissue>
    </source>
</reference>
<protein>
    <submittedName>
        <fullName evidence="1">Uncharacterized protein MANES_03G132700</fullName>
    </submittedName>
</protein>
<organism evidence="1">
    <name type="scientific">Rhizophora mucronata</name>
    <name type="common">Asiatic mangrove</name>
    <dbReference type="NCBI Taxonomy" id="61149"/>
    <lineage>
        <taxon>Eukaryota</taxon>
        <taxon>Viridiplantae</taxon>
        <taxon>Streptophyta</taxon>
        <taxon>Embryophyta</taxon>
        <taxon>Tracheophyta</taxon>
        <taxon>Spermatophyta</taxon>
        <taxon>Magnoliopsida</taxon>
        <taxon>eudicotyledons</taxon>
        <taxon>Gunneridae</taxon>
        <taxon>Pentapetalae</taxon>
        <taxon>rosids</taxon>
        <taxon>fabids</taxon>
        <taxon>Malpighiales</taxon>
        <taxon>Rhizophoraceae</taxon>
        <taxon>Rhizophora</taxon>
    </lineage>
</organism>
<sequence length="95" mass="11001">MLHLSYCSLSALYFCYAVIKQNLFAVMILLRLRSEADHQNVKFVEKMLLLASGDLEILITRSSLSLHCQQYHSFLYLSFNSNCKLYFNVACLQIV</sequence>
<accession>A0A2P2KV90</accession>
<name>A0A2P2KV90_RHIMU</name>
<dbReference type="EMBL" id="GGEC01029162">
    <property type="protein sequence ID" value="MBX09646.1"/>
    <property type="molecule type" value="Transcribed_RNA"/>
</dbReference>